<keyword evidence="2" id="KW-1185">Reference proteome</keyword>
<comment type="caution">
    <text evidence="1">The sequence shown here is derived from an EMBL/GenBank/DDBJ whole genome shotgun (WGS) entry which is preliminary data.</text>
</comment>
<sequence>MEALTGDGTSMLELCRGALLLRREYPALGDGSLTWLDAPAGVLAFRREPGFVCVVNLSAEPYQLPDHTSVLLTSGPVANNRLAPDQAAWLAVQ</sequence>
<evidence type="ECO:0000313" key="1">
    <source>
        <dbReference type="EMBL" id="MDQ1032510.1"/>
    </source>
</evidence>
<dbReference type="EMBL" id="JAUSZI010000002">
    <property type="protein sequence ID" value="MDQ1032510.1"/>
    <property type="molecule type" value="Genomic_DNA"/>
</dbReference>
<dbReference type="Proteomes" id="UP001230328">
    <property type="component" value="Unassembled WGS sequence"/>
</dbReference>
<protein>
    <recommendedName>
        <fullName evidence="3">DUF3459 domain-containing protein</fullName>
    </recommendedName>
</protein>
<name>A0ABU0T9L9_9ACTN</name>
<dbReference type="RefSeq" id="WP_307529333.1">
    <property type="nucleotide sequence ID" value="NZ_JAUSZI010000002.1"/>
</dbReference>
<accession>A0ABU0T9L9</accession>
<evidence type="ECO:0000313" key="2">
    <source>
        <dbReference type="Proteomes" id="UP001230328"/>
    </source>
</evidence>
<organism evidence="1 2">
    <name type="scientific">Streptomyces umbrinus</name>
    <dbReference type="NCBI Taxonomy" id="67370"/>
    <lineage>
        <taxon>Bacteria</taxon>
        <taxon>Bacillati</taxon>
        <taxon>Actinomycetota</taxon>
        <taxon>Actinomycetes</taxon>
        <taxon>Kitasatosporales</taxon>
        <taxon>Streptomycetaceae</taxon>
        <taxon>Streptomyces</taxon>
        <taxon>Streptomyces phaeochromogenes group</taxon>
    </lineage>
</organism>
<gene>
    <name evidence="1" type="ORF">QF035_010092</name>
</gene>
<evidence type="ECO:0008006" key="3">
    <source>
        <dbReference type="Google" id="ProtNLM"/>
    </source>
</evidence>
<reference evidence="1 2" key="1">
    <citation type="submission" date="2023-07" db="EMBL/GenBank/DDBJ databases">
        <title>Comparative genomics of wheat-associated soil bacteria to identify genetic determinants of phenazine resistance.</title>
        <authorList>
            <person name="Mouncey N."/>
        </authorList>
    </citation>
    <scope>NUCLEOTIDE SEQUENCE [LARGE SCALE GENOMIC DNA]</scope>
    <source>
        <strain evidence="1 2">V2I4</strain>
    </source>
</reference>
<proteinExistence type="predicted"/>